<dbReference type="RefSeq" id="WP_132115548.1">
    <property type="nucleotide sequence ID" value="NZ_SMJU01000003.1"/>
</dbReference>
<dbReference type="InterPro" id="IPR011009">
    <property type="entry name" value="Kinase-like_dom_sf"/>
</dbReference>
<dbReference type="Gene3D" id="3.90.1200.10">
    <property type="match status" value="1"/>
</dbReference>
<dbReference type="InterPro" id="IPR002575">
    <property type="entry name" value="Aminoglycoside_PTrfase"/>
</dbReference>
<sequence>MTSMHTQKLRVEIEQQLGRKIQRFSLLGKGMCNNAWLVLAEDQQRYVIKEEKAEKQEEEENDLLVEAEIIVKLNEKLPELPIPQVVFINENPKMYGYEYAKGELMKIAWNSLTEGQRNEVCIGLASFHANLINALNMGEIEELQLSVNLSDEEDEDAVEDLKLFQADVELAENYKEMAKLCYEIVQATASQAILGLCHNDSHHENILIQEGQLSCVIDFGDADFGDIHREFTRYFQDYPGYADLIIQNFEKQSGKKLSKKRILALTVLDALEELRSDFKEFGHVDWFEQFWPFLC</sequence>
<evidence type="ECO:0000313" key="4">
    <source>
        <dbReference type="Proteomes" id="UP000295706"/>
    </source>
</evidence>
<comment type="caution">
    <text evidence="3">The sequence shown here is derived from an EMBL/GenBank/DDBJ whole genome shotgun (WGS) entry which is preliminary data.</text>
</comment>
<feature type="domain" description="Protein kinase" evidence="2">
    <location>
        <begin position="21"/>
        <end position="295"/>
    </location>
</feature>
<dbReference type="SUPFAM" id="SSF56112">
    <property type="entry name" value="Protein kinase-like (PK-like)"/>
    <property type="match status" value="1"/>
</dbReference>
<dbReference type="PROSITE" id="PS50011">
    <property type="entry name" value="PROTEIN_KINASE_DOM"/>
    <property type="match status" value="1"/>
</dbReference>
<organism evidence="3 4">
    <name type="scientific">Arundinibacter roseus</name>
    <dbReference type="NCBI Taxonomy" id="2070510"/>
    <lineage>
        <taxon>Bacteria</taxon>
        <taxon>Pseudomonadati</taxon>
        <taxon>Bacteroidota</taxon>
        <taxon>Cytophagia</taxon>
        <taxon>Cytophagales</taxon>
        <taxon>Spirosomataceae</taxon>
        <taxon>Arundinibacter</taxon>
    </lineage>
</organism>
<keyword evidence="3" id="KW-0808">Transferase</keyword>
<dbReference type="Proteomes" id="UP000295706">
    <property type="component" value="Unassembled WGS sequence"/>
</dbReference>
<proteinExistence type="predicted"/>
<dbReference type="OrthoDB" id="3806873at2"/>
<dbReference type="Pfam" id="PF01636">
    <property type="entry name" value="APH"/>
    <property type="match status" value="1"/>
</dbReference>
<dbReference type="PANTHER" id="PTHR21310">
    <property type="entry name" value="AMINOGLYCOSIDE PHOSPHOTRANSFERASE-RELATED-RELATED"/>
    <property type="match status" value="1"/>
</dbReference>
<evidence type="ECO:0000256" key="1">
    <source>
        <dbReference type="SAM" id="Coils"/>
    </source>
</evidence>
<dbReference type="Gene3D" id="3.30.200.20">
    <property type="entry name" value="Phosphorylase Kinase, domain 1"/>
    <property type="match status" value="1"/>
</dbReference>
<feature type="coiled-coil region" evidence="1">
    <location>
        <begin position="39"/>
        <end position="68"/>
    </location>
</feature>
<protein>
    <submittedName>
        <fullName evidence="3">Aminoglycoside phosphotransferase family protein</fullName>
    </submittedName>
</protein>
<dbReference type="EMBL" id="SMJU01000003">
    <property type="protein sequence ID" value="TDB67500.1"/>
    <property type="molecule type" value="Genomic_DNA"/>
</dbReference>
<keyword evidence="4" id="KW-1185">Reference proteome</keyword>
<gene>
    <name evidence="3" type="ORF">EZE20_06025</name>
</gene>
<dbReference type="GO" id="GO:0005524">
    <property type="term" value="F:ATP binding"/>
    <property type="evidence" value="ECO:0007669"/>
    <property type="project" value="InterPro"/>
</dbReference>
<name>A0A4R4KHC1_9BACT</name>
<keyword evidence="1" id="KW-0175">Coiled coil</keyword>
<dbReference type="AlphaFoldDB" id="A0A4R4KHC1"/>
<dbReference type="InterPro" id="IPR051678">
    <property type="entry name" value="AGP_Transferase"/>
</dbReference>
<accession>A0A4R4KHC1</accession>
<evidence type="ECO:0000313" key="3">
    <source>
        <dbReference type="EMBL" id="TDB67500.1"/>
    </source>
</evidence>
<dbReference type="GO" id="GO:0004672">
    <property type="term" value="F:protein kinase activity"/>
    <property type="evidence" value="ECO:0007669"/>
    <property type="project" value="InterPro"/>
</dbReference>
<dbReference type="InterPro" id="IPR000719">
    <property type="entry name" value="Prot_kinase_dom"/>
</dbReference>
<reference evidence="3 4" key="1">
    <citation type="submission" date="2019-02" db="EMBL/GenBank/DDBJ databases">
        <title>Arundinibacter roseus gen. nov., sp. nov., a new member of the family Cytophagaceae.</title>
        <authorList>
            <person name="Szuroczki S."/>
            <person name="Khayer B."/>
            <person name="Sproer C."/>
            <person name="Toumi M."/>
            <person name="Szabo A."/>
            <person name="Felfoldi T."/>
            <person name="Schumann P."/>
            <person name="Toth E."/>
        </authorList>
    </citation>
    <scope>NUCLEOTIDE SEQUENCE [LARGE SCALE GENOMIC DNA]</scope>
    <source>
        <strain evidence="3 4">DMA-k-7a</strain>
    </source>
</reference>
<evidence type="ECO:0000259" key="2">
    <source>
        <dbReference type="PROSITE" id="PS50011"/>
    </source>
</evidence>